<evidence type="ECO:0000313" key="7">
    <source>
        <dbReference type="EMBL" id="CAJ1061257.1"/>
    </source>
</evidence>
<feature type="compositionally biased region" description="Basic and acidic residues" evidence="5">
    <location>
        <begin position="1010"/>
        <end position="1025"/>
    </location>
</feature>
<dbReference type="SMART" id="SM00249">
    <property type="entry name" value="PHD"/>
    <property type="match status" value="1"/>
</dbReference>
<feature type="compositionally biased region" description="Basic and acidic residues" evidence="5">
    <location>
        <begin position="500"/>
        <end position="513"/>
    </location>
</feature>
<feature type="compositionally biased region" description="Polar residues" evidence="5">
    <location>
        <begin position="478"/>
        <end position="490"/>
    </location>
</feature>
<evidence type="ECO:0000259" key="6">
    <source>
        <dbReference type="PROSITE" id="PS50119"/>
    </source>
</evidence>
<dbReference type="CDD" id="cd19775">
    <property type="entry name" value="Bbox2_TIF1_C-VI"/>
    <property type="match status" value="1"/>
</dbReference>
<dbReference type="GO" id="GO:0008270">
    <property type="term" value="F:zinc ion binding"/>
    <property type="evidence" value="ECO:0007669"/>
    <property type="project" value="UniProtKB-KW"/>
</dbReference>
<feature type="region of interest" description="Disordered" evidence="5">
    <location>
        <begin position="282"/>
        <end position="306"/>
    </location>
</feature>
<organism evidence="7 8">
    <name type="scientific">Xyrichtys novacula</name>
    <name type="common">Pearly razorfish</name>
    <name type="synonym">Hemipteronotus novacula</name>
    <dbReference type="NCBI Taxonomy" id="13765"/>
    <lineage>
        <taxon>Eukaryota</taxon>
        <taxon>Metazoa</taxon>
        <taxon>Chordata</taxon>
        <taxon>Craniata</taxon>
        <taxon>Vertebrata</taxon>
        <taxon>Euteleostomi</taxon>
        <taxon>Actinopterygii</taxon>
        <taxon>Neopterygii</taxon>
        <taxon>Teleostei</taxon>
        <taxon>Neoteleostei</taxon>
        <taxon>Acanthomorphata</taxon>
        <taxon>Eupercaria</taxon>
        <taxon>Labriformes</taxon>
        <taxon>Labridae</taxon>
        <taxon>Xyrichtys</taxon>
    </lineage>
</organism>
<keyword evidence="2 4" id="KW-0863">Zinc-finger</keyword>
<sequence>MDNPDVDGNPVSHKCSSCDSAPSCWCVHCNEALCSTCLSAHRRVTLTKSHLILSQPPAGAGSAPPTRYCRLHPSEPLKLFCFTCKKTTCRDCQLISHMNHKYLFISEAIIGLKRKLDRLIQPITEWEEQMKKNLQDMETRLKDVSEREALLKVRLEDSYQVLTQHMRNRMEQLLKEAKEVDLAESRFLREKMERLKQVQQIQSLMTKKAETAKESNQVLDLLTTIHYVQTQMKTFSEESVSPPQTMSQVKVVSERPVLEALLNFGSLEVSWVPFLVDQSSSPEPEHPAAVWTSSSGSSSSLPVPASSGPYQTLGVQNILQPGSVLTAAVLQPVPQSTSVLQRDQWGPPPQNQSTCLQVPQTQALYQMVRLNPLSTALVLDRYAPPNTPRLTWSSTRRTAQQNQQNHFSRKLVVLPETTRTQVSTRPEQSVPPGHGPPLPGGPSEPSQTNHQSTANPPLMPRTEPQTQQPSLGHKQTKDQNLLLTCPQTLENPPEPTQKPSVDHQPEPSVDHQPKPTQKPAVDHKQEVEPSENPQQEQEPSVDHKQKPSVDRQQEPEPSVDHHPELSVQPKFRFSRYKDLLDRYPFLASTLLLVDRDQNRQANEYNLSPDQHFKPGIQQTPNPEPEPNHQPFPTYGLTPEYQPPVAPREGLDEDPSESQQTENPPDRKGLLKSSIPSPSTLKLQQPGAVVRAVADSACDSSRQTLTLRPQEPSENEPTSTVLEEPEPTPEVLEKDTEELGSVVECLDLKLTQRRPVVPLFRLPLQLAHPGRTGPGYRLVPGEAEDELYVEELSEDSEDADPPADIMGPLSSPESPLTLQMVCCSACGSANGSIICSACGRGFHTDCHVPTVDQNIWMDWTCSLCQDLKDPLDPYSFNRPPRPPGPCLGVQEQRKCETLLLYLKVEGCARLTQIPLVWSQLRLISDRLTLHRFPSYVTTAEFLWDVWRLFRYAVKEDDGVKSLQEGFQNKVTETFTFALQPGAQSRPRSKKKVKPADRRTHTLMPPAGLEGQRSEVTAKREEEEGECKLDKMRKRLREFIDIQVAKRRKMEKKTPPPSESHDQDL</sequence>
<dbReference type="GO" id="GO:0045087">
    <property type="term" value="P:innate immune response"/>
    <property type="evidence" value="ECO:0007669"/>
    <property type="project" value="TreeGrafter"/>
</dbReference>
<dbReference type="PROSITE" id="PS01359">
    <property type="entry name" value="ZF_PHD_1"/>
    <property type="match status" value="1"/>
</dbReference>
<dbReference type="EMBL" id="OY660871">
    <property type="protein sequence ID" value="CAJ1061257.1"/>
    <property type="molecule type" value="Genomic_DNA"/>
</dbReference>
<feature type="compositionally biased region" description="Basic and acidic residues" evidence="5">
    <location>
        <begin position="540"/>
        <end position="564"/>
    </location>
</feature>
<keyword evidence="3" id="KW-0862">Zinc</keyword>
<keyword evidence="1" id="KW-0479">Metal-binding</keyword>
<protein>
    <submittedName>
        <fullName evidence="7">Transcription intermediary factor 1-beta</fullName>
    </submittedName>
</protein>
<keyword evidence="8" id="KW-1185">Reference proteome</keyword>
<feature type="region of interest" description="Disordered" evidence="5">
    <location>
        <begin position="1042"/>
        <end position="1063"/>
    </location>
</feature>
<dbReference type="InterPro" id="IPR019786">
    <property type="entry name" value="Zinc_finger_PHD-type_CS"/>
</dbReference>
<dbReference type="InterPro" id="IPR001965">
    <property type="entry name" value="Znf_PHD"/>
</dbReference>
<dbReference type="CDD" id="cd15541">
    <property type="entry name" value="PHD_TIF1_like"/>
    <property type="match status" value="1"/>
</dbReference>
<name>A0AAV1FJA2_XYRNO</name>
<feature type="compositionally biased region" description="Polar residues" evidence="5">
    <location>
        <begin position="673"/>
        <end position="682"/>
    </location>
</feature>
<feature type="domain" description="B box-type" evidence="6">
    <location>
        <begin position="64"/>
        <end position="105"/>
    </location>
</feature>
<dbReference type="SUPFAM" id="SSF57903">
    <property type="entry name" value="FYVE/PHD zinc finger"/>
    <property type="match status" value="1"/>
</dbReference>
<feature type="region of interest" description="Disordered" evidence="5">
    <location>
        <begin position="604"/>
        <end position="687"/>
    </location>
</feature>
<feature type="region of interest" description="Disordered" evidence="5">
    <location>
        <begin position="383"/>
        <end position="570"/>
    </location>
</feature>
<dbReference type="Gene3D" id="3.30.160.60">
    <property type="entry name" value="Classic Zinc Finger"/>
    <property type="match status" value="1"/>
</dbReference>
<dbReference type="GO" id="GO:0061630">
    <property type="term" value="F:ubiquitin protein ligase activity"/>
    <property type="evidence" value="ECO:0007669"/>
    <property type="project" value="TreeGrafter"/>
</dbReference>
<evidence type="ECO:0000256" key="1">
    <source>
        <dbReference type="ARBA" id="ARBA00022723"/>
    </source>
</evidence>
<dbReference type="InterPro" id="IPR047153">
    <property type="entry name" value="TRIM45/56/19-like"/>
</dbReference>
<feature type="region of interest" description="Disordered" evidence="5">
    <location>
        <begin position="699"/>
        <end position="733"/>
    </location>
</feature>
<feature type="compositionally biased region" description="Pro residues" evidence="5">
    <location>
        <begin position="433"/>
        <end position="442"/>
    </location>
</feature>
<feature type="compositionally biased region" description="Polar residues" evidence="5">
    <location>
        <begin position="446"/>
        <end position="455"/>
    </location>
</feature>
<evidence type="ECO:0000313" key="8">
    <source>
        <dbReference type="Proteomes" id="UP001178508"/>
    </source>
</evidence>
<dbReference type="PANTHER" id="PTHR25462">
    <property type="entry name" value="BONUS, ISOFORM C-RELATED"/>
    <property type="match status" value="1"/>
</dbReference>
<dbReference type="SMART" id="SM00336">
    <property type="entry name" value="BBOX"/>
    <property type="match status" value="2"/>
</dbReference>
<feature type="compositionally biased region" description="Low complexity" evidence="5">
    <location>
        <begin position="293"/>
        <end position="306"/>
    </location>
</feature>
<evidence type="ECO:0000256" key="3">
    <source>
        <dbReference type="ARBA" id="ARBA00022833"/>
    </source>
</evidence>
<dbReference type="AlphaFoldDB" id="A0AAV1FJA2"/>
<dbReference type="GO" id="GO:0005654">
    <property type="term" value="C:nucleoplasm"/>
    <property type="evidence" value="ECO:0007669"/>
    <property type="project" value="TreeGrafter"/>
</dbReference>
<dbReference type="GO" id="GO:0060340">
    <property type="term" value="P:positive regulation of type I interferon-mediated signaling pathway"/>
    <property type="evidence" value="ECO:0007669"/>
    <property type="project" value="TreeGrafter"/>
</dbReference>
<feature type="region of interest" description="Disordered" evidence="5">
    <location>
        <begin position="978"/>
        <end position="1025"/>
    </location>
</feature>
<dbReference type="InterPro" id="IPR011011">
    <property type="entry name" value="Znf_FYVE_PHD"/>
</dbReference>
<proteinExistence type="predicted"/>
<accession>A0AAV1FJA2</accession>
<dbReference type="Pfam" id="PF00643">
    <property type="entry name" value="zf-B_box"/>
    <property type="match status" value="1"/>
</dbReference>
<gene>
    <name evidence="7" type="ORF">XNOV1_A030655</name>
</gene>
<evidence type="ECO:0000256" key="2">
    <source>
        <dbReference type="ARBA" id="ARBA00022771"/>
    </source>
</evidence>
<evidence type="ECO:0000256" key="5">
    <source>
        <dbReference type="SAM" id="MobiDB-lite"/>
    </source>
</evidence>
<dbReference type="PANTHER" id="PTHR25462:SF299">
    <property type="entry name" value="E3 UBIQUITIN-PROTEIN LIGASE TRIM56"/>
    <property type="match status" value="1"/>
</dbReference>
<dbReference type="Gene3D" id="3.30.40.10">
    <property type="entry name" value="Zinc/RING finger domain, C3HC4 (zinc finger)"/>
    <property type="match status" value="1"/>
</dbReference>
<evidence type="ECO:0000256" key="4">
    <source>
        <dbReference type="PROSITE-ProRule" id="PRU00024"/>
    </source>
</evidence>
<dbReference type="Proteomes" id="UP001178508">
    <property type="component" value="Chromosome 8"/>
</dbReference>
<dbReference type="InterPro" id="IPR013083">
    <property type="entry name" value="Znf_RING/FYVE/PHD"/>
</dbReference>
<dbReference type="PROSITE" id="PS50119">
    <property type="entry name" value="ZF_BBOX"/>
    <property type="match status" value="1"/>
</dbReference>
<feature type="compositionally biased region" description="Polar residues" evidence="5">
    <location>
        <begin position="388"/>
        <end position="406"/>
    </location>
</feature>
<feature type="compositionally biased region" description="Polar residues" evidence="5">
    <location>
        <begin position="417"/>
        <end position="427"/>
    </location>
</feature>
<dbReference type="InterPro" id="IPR000315">
    <property type="entry name" value="Znf_B-box"/>
</dbReference>
<reference evidence="7" key="1">
    <citation type="submission" date="2023-08" db="EMBL/GenBank/DDBJ databases">
        <authorList>
            <person name="Alioto T."/>
            <person name="Alioto T."/>
            <person name="Gomez Garrido J."/>
        </authorList>
    </citation>
    <scope>NUCLEOTIDE SEQUENCE</scope>
</reference>
<dbReference type="SUPFAM" id="SSF57845">
    <property type="entry name" value="B-box zinc-binding domain"/>
    <property type="match status" value="1"/>
</dbReference>